<dbReference type="InterPro" id="IPR029063">
    <property type="entry name" value="SAM-dependent_MTases_sf"/>
</dbReference>
<evidence type="ECO:0000313" key="8">
    <source>
        <dbReference type="EMBL" id="KAL3803487.1"/>
    </source>
</evidence>
<evidence type="ECO:0000256" key="3">
    <source>
        <dbReference type="ARBA" id="ARBA00022679"/>
    </source>
</evidence>
<dbReference type="PANTHER" id="PTHR23245:SF25">
    <property type="entry name" value="TRNA WYBUTOSINE-SYNTHESIZING PROTEIN 2 HOMOLOG"/>
    <property type="match status" value="1"/>
</dbReference>
<dbReference type="InterPro" id="IPR056743">
    <property type="entry name" value="TRM5-TYW2-like_MTfase"/>
</dbReference>
<dbReference type="Pfam" id="PF02475">
    <property type="entry name" value="TRM5-TYW2_MTfase"/>
    <property type="match status" value="1"/>
</dbReference>
<evidence type="ECO:0000256" key="1">
    <source>
        <dbReference type="ARBA" id="ARBA00004797"/>
    </source>
</evidence>
<dbReference type="SUPFAM" id="SSF53335">
    <property type="entry name" value="S-adenosyl-L-methionine-dependent methyltransferases"/>
    <property type="match status" value="1"/>
</dbReference>
<dbReference type="GO" id="GO:0006400">
    <property type="term" value="P:tRNA modification"/>
    <property type="evidence" value="ECO:0007669"/>
    <property type="project" value="UniProtKB-ARBA"/>
</dbReference>
<sequence length="546" mass="60716">MSPSGIDDGASTSSSARPQCEGIKADILSGRCIAVPVAQVCFEKFRDYSWPADIVGFGMHFCPFSTSMGNSNRSTSSCTSAQSTHSYEISYGQDNAIFPAGQNSPSLNDVQHSLVETLVSYRLQSRNDVEYTPTEEKIILRANILNSVLALSPQTCPRNLEVLGDDRTLVVPRWSFYLINNDDCHAGILNDKRERTGEFRHLLQHYKVEFESDHIAFAKIQSLLWENLARFHRSPRVVRRGDIYPESGIRESGHRILWPKPPAHEIGDWNYGFLPSTTGEESPSWITVTEHRIKQSFDLTRVMFSRGNVTEKKRFASLVQPGERVLDMYAGIGYYSLPALIHGRAGHVTACEWNPYALYALRYNLKANGVDDRATVLEGDCRVSLRTFFEDSKDGLVQGDSFDRVSLGLLPSSEGGWAVAVACLNPITGGWLHIHGNVPNAERQQWARWLCQSLHNLAGKHNHSKSWHAVCTHVEKVKSFAPRVDHIVADVFVGPSNSPKLSLEVSSCSTGVIDSSRLFSSAKIVDVSPPSCALSKDGILHQDWLT</sequence>
<dbReference type="Proteomes" id="UP001516023">
    <property type="component" value="Unassembled WGS sequence"/>
</dbReference>
<name>A0ABD3QSR9_9STRA</name>
<evidence type="ECO:0000313" key="9">
    <source>
        <dbReference type="Proteomes" id="UP001516023"/>
    </source>
</evidence>
<keyword evidence="4" id="KW-0949">S-adenosyl-L-methionine</keyword>
<evidence type="ECO:0000259" key="7">
    <source>
        <dbReference type="PROSITE" id="PS51684"/>
    </source>
</evidence>
<organism evidence="8 9">
    <name type="scientific">Cyclotella cryptica</name>
    <dbReference type="NCBI Taxonomy" id="29204"/>
    <lineage>
        <taxon>Eukaryota</taxon>
        <taxon>Sar</taxon>
        <taxon>Stramenopiles</taxon>
        <taxon>Ochrophyta</taxon>
        <taxon>Bacillariophyta</taxon>
        <taxon>Coscinodiscophyceae</taxon>
        <taxon>Thalassiosirophycidae</taxon>
        <taxon>Stephanodiscales</taxon>
        <taxon>Stephanodiscaceae</taxon>
        <taxon>Cyclotella</taxon>
    </lineage>
</organism>
<accession>A0ABD3QSR9</accession>
<dbReference type="GO" id="GO:0102522">
    <property type="term" value="F:tRNA 4-demethylwyosine alpha-amino-alpha-carboxypropyltransferase activity"/>
    <property type="evidence" value="ECO:0007669"/>
    <property type="project" value="UniProtKB-EC"/>
</dbReference>
<proteinExistence type="predicted"/>
<evidence type="ECO:0000256" key="5">
    <source>
        <dbReference type="ARBA" id="ARBA00022694"/>
    </source>
</evidence>
<keyword evidence="5" id="KW-0819">tRNA processing</keyword>
<dbReference type="CDD" id="cd02440">
    <property type="entry name" value="AdoMet_MTases"/>
    <property type="match status" value="1"/>
</dbReference>
<reference evidence="8 9" key="1">
    <citation type="journal article" date="2020" name="G3 (Bethesda)">
        <title>Improved Reference Genome for Cyclotella cryptica CCMP332, a Model for Cell Wall Morphogenesis, Salinity Adaptation, and Lipid Production in Diatoms (Bacillariophyta).</title>
        <authorList>
            <person name="Roberts W.R."/>
            <person name="Downey K.M."/>
            <person name="Ruck E.C."/>
            <person name="Traller J.C."/>
            <person name="Alverson A.J."/>
        </authorList>
    </citation>
    <scope>NUCLEOTIDE SEQUENCE [LARGE SCALE GENOMIC DNA]</scope>
    <source>
        <strain evidence="8 9">CCMP332</strain>
    </source>
</reference>
<keyword evidence="9" id="KW-1185">Reference proteome</keyword>
<dbReference type="PROSITE" id="PS51684">
    <property type="entry name" value="SAM_MT_TRM5_TYW2"/>
    <property type="match status" value="1"/>
</dbReference>
<dbReference type="AlphaFoldDB" id="A0ABD3QSR9"/>
<comment type="catalytic activity">
    <reaction evidence="6">
        <text>4-demethylwyosine(37) in tRNA(Phe) + S-adenosyl-L-methionine = 4-demethyl-7-[(3S)-3-amino-3-carboxypropyl]wyosine(37) in tRNA(Phe) + S-methyl-5'-thioadenosine + H(+)</text>
        <dbReference type="Rhea" id="RHEA:36355"/>
        <dbReference type="Rhea" id="RHEA-COMP:10164"/>
        <dbReference type="Rhea" id="RHEA-COMP:10378"/>
        <dbReference type="ChEBI" id="CHEBI:15378"/>
        <dbReference type="ChEBI" id="CHEBI:17509"/>
        <dbReference type="ChEBI" id="CHEBI:59789"/>
        <dbReference type="ChEBI" id="CHEBI:64315"/>
        <dbReference type="ChEBI" id="CHEBI:73550"/>
        <dbReference type="EC" id="2.5.1.114"/>
    </reaction>
</comment>
<evidence type="ECO:0000256" key="2">
    <source>
        <dbReference type="ARBA" id="ARBA00012265"/>
    </source>
</evidence>
<gene>
    <name evidence="8" type="ORF">HJC23_014035</name>
</gene>
<dbReference type="InterPro" id="IPR030382">
    <property type="entry name" value="MeTrfase_TRM5/TYW2"/>
</dbReference>
<protein>
    <recommendedName>
        <fullName evidence="2">tRNA(Phe) (4-demethylwyosine(37)-C(7)) aminocarboxypropyltransferase</fullName>
        <ecNumber evidence="2">2.5.1.114</ecNumber>
    </recommendedName>
</protein>
<evidence type="ECO:0000256" key="4">
    <source>
        <dbReference type="ARBA" id="ARBA00022691"/>
    </source>
</evidence>
<feature type="domain" description="SAM-dependent methyltransferase TRM5/TYW2-type" evidence="7">
    <location>
        <begin position="193"/>
        <end position="495"/>
    </location>
</feature>
<dbReference type="Gene3D" id="3.40.50.150">
    <property type="entry name" value="Vaccinia Virus protein VP39"/>
    <property type="match status" value="1"/>
</dbReference>
<keyword evidence="3" id="KW-0808">Transferase</keyword>
<dbReference type="PANTHER" id="PTHR23245">
    <property type="entry name" value="TRNA METHYLTRANSFERASE"/>
    <property type="match status" value="1"/>
</dbReference>
<comment type="pathway">
    <text evidence="1">tRNA modification; wybutosine-tRNA(Phe) biosynthesis.</text>
</comment>
<evidence type="ECO:0000256" key="6">
    <source>
        <dbReference type="ARBA" id="ARBA00049400"/>
    </source>
</evidence>
<dbReference type="FunFam" id="3.40.50.150:FF:001220">
    <property type="match status" value="1"/>
</dbReference>
<dbReference type="EMBL" id="JABMIG020000013">
    <property type="protein sequence ID" value="KAL3803487.1"/>
    <property type="molecule type" value="Genomic_DNA"/>
</dbReference>
<comment type="caution">
    <text evidence="8">The sequence shown here is derived from an EMBL/GenBank/DDBJ whole genome shotgun (WGS) entry which is preliminary data.</text>
</comment>
<dbReference type="EC" id="2.5.1.114" evidence="2"/>